<dbReference type="AlphaFoldDB" id="A0A286GC30"/>
<protein>
    <recommendedName>
        <fullName evidence="4">DUF4907 domain-containing protein</fullName>
    </recommendedName>
</protein>
<sequence>MKKIVFLIYALGLSFTVLAQQYEPVNPAKDKLDYQGYTIRLMPSREGSYGYSILKGKAVVAHQLHNPFSMAPVGLRRKEDVYKVAKWQIEQVQTGKSGTDIFAKPLPTSVAQTLQIKSQQ</sequence>
<feature type="signal peptide" evidence="1">
    <location>
        <begin position="1"/>
        <end position="19"/>
    </location>
</feature>
<keyword evidence="3" id="KW-1185">Reference proteome</keyword>
<evidence type="ECO:0000313" key="2">
    <source>
        <dbReference type="EMBL" id="SOD93048.1"/>
    </source>
</evidence>
<dbReference type="EMBL" id="OCNH01000003">
    <property type="protein sequence ID" value="SOD93048.1"/>
    <property type="molecule type" value="Genomic_DNA"/>
</dbReference>
<evidence type="ECO:0000313" key="3">
    <source>
        <dbReference type="Proteomes" id="UP000219452"/>
    </source>
</evidence>
<reference evidence="3" key="1">
    <citation type="submission" date="2017-09" db="EMBL/GenBank/DDBJ databases">
        <authorList>
            <person name="Varghese N."/>
            <person name="Submissions S."/>
        </authorList>
    </citation>
    <scope>NUCLEOTIDE SEQUENCE [LARGE SCALE GENOMIC DNA]</scope>
    <source>
        <strain evidence="3">DSM 29961</strain>
    </source>
</reference>
<accession>A0A286GC30</accession>
<dbReference type="OrthoDB" id="9881149at2"/>
<evidence type="ECO:0008006" key="4">
    <source>
        <dbReference type="Google" id="ProtNLM"/>
    </source>
</evidence>
<gene>
    <name evidence="2" type="ORF">SAMN06269250_4327</name>
</gene>
<name>A0A286GC30_9BACT</name>
<dbReference type="Proteomes" id="UP000219452">
    <property type="component" value="Unassembled WGS sequence"/>
</dbReference>
<evidence type="ECO:0000256" key="1">
    <source>
        <dbReference type="SAM" id="SignalP"/>
    </source>
</evidence>
<feature type="chain" id="PRO_5013329950" description="DUF4907 domain-containing protein" evidence="1">
    <location>
        <begin position="20"/>
        <end position="120"/>
    </location>
</feature>
<proteinExistence type="predicted"/>
<keyword evidence="1" id="KW-0732">Signal</keyword>
<dbReference type="RefSeq" id="WP_097128202.1">
    <property type="nucleotide sequence ID" value="NZ_OCNH01000003.1"/>
</dbReference>
<organism evidence="2 3">
    <name type="scientific">Spirosoma fluviale</name>
    <dbReference type="NCBI Taxonomy" id="1597977"/>
    <lineage>
        <taxon>Bacteria</taxon>
        <taxon>Pseudomonadati</taxon>
        <taxon>Bacteroidota</taxon>
        <taxon>Cytophagia</taxon>
        <taxon>Cytophagales</taxon>
        <taxon>Cytophagaceae</taxon>
        <taxon>Spirosoma</taxon>
    </lineage>
</organism>